<protein>
    <submittedName>
        <fullName evidence="1 3">Uncharacterized protein</fullName>
    </submittedName>
</protein>
<keyword evidence="2" id="KW-1185">Reference proteome</keyword>
<dbReference type="Proteomes" id="UP000268014">
    <property type="component" value="Unassembled WGS sequence"/>
</dbReference>
<evidence type="ECO:0000313" key="3">
    <source>
        <dbReference type="WBParaSite" id="HPLM_0001347101-mRNA-1"/>
    </source>
</evidence>
<sequence>MENILSEDPLETHFDWGLAPSPSELAHLISPEDSSAQFWSCVTGSLMTLVCRHRKCVGVRGAVNLVRRFCRDAVDTVSFKTGLILSSNVFGVFWRLTPSRSNRPFSFSEELASIFLWPCNCIVEDILLHSPKMCGLRGAINLLRRSVVRRSEQGSEVEAFLKKTGHLCEWAVPRISLIHNRGDPGRVRREFVSFSRMGIVCLFDNSNSSELLETYHASASVDEVML</sequence>
<accession>A0A158QPW9</accession>
<reference evidence="3" key="1">
    <citation type="submission" date="2016-04" db="UniProtKB">
        <authorList>
            <consortium name="WormBaseParasite"/>
        </authorList>
    </citation>
    <scope>IDENTIFICATION</scope>
</reference>
<dbReference type="WBParaSite" id="HPLM_0001347101-mRNA-1">
    <property type="protein sequence ID" value="HPLM_0001347101-mRNA-1"/>
    <property type="gene ID" value="HPLM_0001347101"/>
</dbReference>
<reference evidence="1 2" key="2">
    <citation type="submission" date="2018-11" db="EMBL/GenBank/DDBJ databases">
        <authorList>
            <consortium name="Pathogen Informatics"/>
        </authorList>
    </citation>
    <scope>NUCLEOTIDE SEQUENCE [LARGE SCALE GENOMIC DNA]</scope>
    <source>
        <strain evidence="1 2">MHpl1</strain>
    </source>
</reference>
<proteinExistence type="predicted"/>
<dbReference type="AlphaFoldDB" id="A0A158QPW9"/>
<name>A0A158QPW9_HAEPC</name>
<dbReference type="EMBL" id="UZAF01018218">
    <property type="protein sequence ID" value="VDO49240.1"/>
    <property type="molecule type" value="Genomic_DNA"/>
</dbReference>
<organism evidence="3">
    <name type="scientific">Haemonchus placei</name>
    <name type="common">Barber's pole worm</name>
    <dbReference type="NCBI Taxonomy" id="6290"/>
    <lineage>
        <taxon>Eukaryota</taxon>
        <taxon>Metazoa</taxon>
        <taxon>Ecdysozoa</taxon>
        <taxon>Nematoda</taxon>
        <taxon>Chromadorea</taxon>
        <taxon>Rhabditida</taxon>
        <taxon>Rhabditina</taxon>
        <taxon>Rhabditomorpha</taxon>
        <taxon>Strongyloidea</taxon>
        <taxon>Trichostrongylidae</taxon>
        <taxon>Haemonchus</taxon>
    </lineage>
</organism>
<evidence type="ECO:0000313" key="1">
    <source>
        <dbReference type="EMBL" id="VDO49240.1"/>
    </source>
</evidence>
<evidence type="ECO:0000313" key="2">
    <source>
        <dbReference type="Proteomes" id="UP000268014"/>
    </source>
</evidence>
<gene>
    <name evidence="1" type="ORF">HPLM_LOCUS13463</name>
</gene>